<evidence type="ECO:0000256" key="1">
    <source>
        <dbReference type="ARBA" id="ARBA00022448"/>
    </source>
</evidence>
<evidence type="ECO:0000256" key="2">
    <source>
        <dbReference type="ARBA" id="ARBA00022617"/>
    </source>
</evidence>
<protein>
    <submittedName>
        <fullName evidence="7">Group II truncated hemoglobin</fullName>
    </submittedName>
</protein>
<dbReference type="InterPro" id="IPR012292">
    <property type="entry name" value="Globin/Proto"/>
</dbReference>
<evidence type="ECO:0000313" key="7">
    <source>
        <dbReference type="EMBL" id="MCY0965876.1"/>
    </source>
</evidence>
<gene>
    <name evidence="7" type="ORF">OUO13_11810</name>
</gene>
<sequence>MTEIPMDYRIGDNAYLAAGKQEGIETLVNRFYDLMDSRTDASSLRQLHPDSLDRARQRLVWFLSGWLGGPALYQQNVGNQSLAMSHAQVAVTRDSMQAWLDCMSQALQDCGYPQSFHDYLMHRFTTPAHSMLMMAEYQARPTSTTPSFSAV</sequence>
<dbReference type="InterPro" id="IPR001486">
    <property type="entry name" value="Hemoglobin_trunc"/>
</dbReference>
<keyword evidence="8" id="KW-1185">Reference proteome</keyword>
<dbReference type="EMBL" id="JAPNOA010000029">
    <property type="protein sequence ID" value="MCY0965876.1"/>
    <property type="molecule type" value="Genomic_DNA"/>
</dbReference>
<keyword evidence="1" id="KW-0813">Transport</keyword>
<evidence type="ECO:0000313" key="8">
    <source>
        <dbReference type="Proteomes" id="UP001150830"/>
    </source>
</evidence>
<feature type="binding site" description="distal binding residue" evidence="6">
    <location>
        <position position="129"/>
    </location>
    <ligand>
        <name>heme</name>
        <dbReference type="ChEBI" id="CHEBI:30413"/>
    </ligand>
    <ligandPart>
        <name>Fe</name>
        <dbReference type="ChEBI" id="CHEBI:18248"/>
    </ligandPart>
</feature>
<proteinExistence type="inferred from homology"/>
<comment type="caution">
    <text evidence="7">The sequence shown here is derived from an EMBL/GenBank/DDBJ whole genome shotgun (WGS) entry which is preliminary data.</text>
</comment>
<reference evidence="7" key="1">
    <citation type="submission" date="2022-11" db="EMBL/GenBank/DDBJ databases">
        <title>Parathalassolutuus dongxingensis gen. nov., sp. nov., a novel member of family Oceanospirillaceae isolated from a coastal shrimp pond in Guangxi, China.</title>
        <authorList>
            <person name="Chen H."/>
        </authorList>
    </citation>
    <scope>NUCLEOTIDE SEQUENCE</scope>
    <source>
        <strain evidence="7">G-43</strain>
    </source>
</reference>
<comment type="similarity">
    <text evidence="5">Belongs to the truncated hemoglobin family. Group II subfamily.</text>
</comment>
<name>A0A9X3EER5_9GAMM</name>
<keyword evidence="4" id="KW-0408">Iron</keyword>
<dbReference type="GO" id="GO:0019825">
    <property type="term" value="F:oxygen binding"/>
    <property type="evidence" value="ECO:0007669"/>
    <property type="project" value="InterPro"/>
</dbReference>
<dbReference type="Pfam" id="PF01152">
    <property type="entry name" value="Bac_globin"/>
    <property type="match status" value="1"/>
</dbReference>
<dbReference type="Proteomes" id="UP001150830">
    <property type="component" value="Unassembled WGS sequence"/>
</dbReference>
<organism evidence="7 8">
    <name type="scientific">Parathalassolituus penaei</name>
    <dbReference type="NCBI Taxonomy" id="2997323"/>
    <lineage>
        <taxon>Bacteria</taxon>
        <taxon>Pseudomonadati</taxon>
        <taxon>Pseudomonadota</taxon>
        <taxon>Gammaproteobacteria</taxon>
        <taxon>Oceanospirillales</taxon>
        <taxon>Oceanospirillaceae</taxon>
        <taxon>Parathalassolituus</taxon>
    </lineage>
</organism>
<dbReference type="GO" id="GO:0020037">
    <property type="term" value="F:heme binding"/>
    <property type="evidence" value="ECO:0007669"/>
    <property type="project" value="InterPro"/>
</dbReference>
<evidence type="ECO:0000256" key="4">
    <source>
        <dbReference type="ARBA" id="ARBA00023004"/>
    </source>
</evidence>
<keyword evidence="3" id="KW-0479">Metal-binding</keyword>
<dbReference type="PANTHER" id="PTHR47366:SF1">
    <property type="entry name" value="TWO-ON-TWO HEMOGLOBIN-3"/>
    <property type="match status" value="1"/>
</dbReference>
<dbReference type="SUPFAM" id="SSF46458">
    <property type="entry name" value="Globin-like"/>
    <property type="match status" value="1"/>
</dbReference>
<dbReference type="PANTHER" id="PTHR47366">
    <property type="entry name" value="TWO-ON-TWO HEMOGLOBIN-3"/>
    <property type="match status" value="1"/>
</dbReference>
<dbReference type="InterPro" id="IPR044203">
    <property type="entry name" value="GlbO/GLB3-like"/>
</dbReference>
<dbReference type="GO" id="GO:0005344">
    <property type="term" value="F:oxygen carrier activity"/>
    <property type="evidence" value="ECO:0007669"/>
    <property type="project" value="InterPro"/>
</dbReference>
<keyword evidence="2 6" id="KW-0349">Heme</keyword>
<dbReference type="RefSeq" id="WP_283174087.1">
    <property type="nucleotide sequence ID" value="NZ_JAPNOA010000029.1"/>
</dbReference>
<evidence type="ECO:0000256" key="3">
    <source>
        <dbReference type="ARBA" id="ARBA00022723"/>
    </source>
</evidence>
<accession>A0A9X3EER5</accession>
<dbReference type="AlphaFoldDB" id="A0A9X3EER5"/>
<dbReference type="GO" id="GO:0046872">
    <property type="term" value="F:metal ion binding"/>
    <property type="evidence" value="ECO:0007669"/>
    <property type="project" value="UniProtKB-KW"/>
</dbReference>
<dbReference type="CDD" id="cd14773">
    <property type="entry name" value="TrHb2_PhHbO-like_O"/>
    <property type="match status" value="1"/>
</dbReference>
<dbReference type="Gene3D" id="1.10.490.10">
    <property type="entry name" value="Globins"/>
    <property type="match status" value="1"/>
</dbReference>
<evidence type="ECO:0000256" key="6">
    <source>
        <dbReference type="PIRSR" id="PIRSR601486-1"/>
    </source>
</evidence>
<dbReference type="InterPro" id="IPR009050">
    <property type="entry name" value="Globin-like_sf"/>
</dbReference>
<evidence type="ECO:0000256" key="5">
    <source>
        <dbReference type="ARBA" id="ARBA00034496"/>
    </source>
</evidence>